<dbReference type="PROSITE" id="PS50017">
    <property type="entry name" value="DEATH_DOMAIN"/>
    <property type="match status" value="1"/>
</dbReference>
<feature type="coiled-coil region" evidence="1">
    <location>
        <begin position="264"/>
        <end position="312"/>
    </location>
</feature>
<reference evidence="3 4" key="1">
    <citation type="journal article" date="2021" name="MBio">
        <title>A New Model Trypanosomatid, Novymonas esmeraldas: Genomic Perception of Its 'Candidatus Pandoraea novymonadis' Endosymbiont.</title>
        <authorList>
            <person name="Zakharova A."/>
            <person name="Saura A."/>
            <person name="Butenko A."/>
            <person name="Podesvova L."/>
            <person name="Warmusova S."/>
            <person name="Kostygov A.Y."/>
            <person name="Nenarokova A."/>
            <person name="Lukes J."/>
            <person name="Opperdoes F.R."/>
            <person name="Yurchenko V."/>
        </authorList>
    </citation>
    <scope>NUCLEOTIDE SEQUENCE [LARGE SCALE GENOMIC DNA]</scope>
    <source>
        <strain evidence="3 4">E262AT.01</strain>
    </source>
</reference>
<evidence type="ECO:0000313" key="4">
    <source>
        <dbReference type="Proteomes" id="UP001430356"/>
    </source>
</evidence>
<gene>
    <name evidence="3" type="ORF">NESM_000011700</name>
</gene>
<dbReference type="EMBL" id="JAECZO010000001">
    <property type="protein sequence ID" value="KAK7199663.1"/>
    <property type="molecule type" value="Genomic_DNA"/>
</dbReference>
<comment type="caution">
    <text evidence="3">The sequence shown here is derived from an EMBL/GenBank/DDBJ whole genome shotgun (WGS) entry which is preliminary data.</text>
</comment>
<name>A0AAW0F0D2_9TRYP</name>
<dbReference type="GO" id="GO:0007165">
    <property type="term" value="P:signal transduction"/>
    <property type="evidence" value="ECO:0007669"/>
    <property type="project" value="InterPro"/>
</dbReference>
<organism evidence="3 4">
    <name type="scientific">Novymonas esmeraldas</name>
    <dbReference type="NCBI Taxonomy" id="1808958"/>
    <lineage>
        <taxon>Eukaryota</taxon>
        <taxon>Discoba</taxon>
        <taxon>Euglenozoa</taxon>
        <taxon>Kinetoplastea</taxon>
        <taxon>Metakinetoplastina</taxon>
        <taxon>Trypanosomatida</taxon>
        <taxon>Trypanosomatidae</taxon>
        <taxon>Novymonas</taxon>
    </lineage>
</organism>
<proteinExistence type="predicted"/>
<sequence>MLRRAPTYQAKLYIPATSAAIDPYEEAQSSLIDDDRLDAWLRYVEVELQRYRSPFVAAEALLTELRLRSEELYQPERLYVSTALRILQACLPHLSPDTAQVVQAAVHEILPCLVYTRRSPLTASSWSEASSSPSSSLPRGVEEVTQLTYAGAFRLVLKRWRQCQTQLRRLGHHANVEAKVMERLVHELDQMWLKMCFFSWRTFCRQLDVRKARLRRRLLRATANEAAPAFLRMWRQYAHTIALDAKTSRNSVLQKQVEALYPLEQEAKSRHDHLSEEIKEKNRLVGDSLHRLEETQRRLKALEDLIAETQSSLTDHWTVWRECMRLLFDDVGELPGKTDQTQRTEYIMNITDTALALSKRARGRTGRMGLRHVAQFLIFQGVFASSADPKADGGPENAMSSVSCLGSSSLSSWPGLQRPGAAAALSHTARPPVTHVTVAAASERMGALPAPPSAAPPLAAISATSLAARVNEVYRAVATVARPVLTPLHLMDVLHHNEAHLNITLGFLSTAYSGGHCSLFVPPARVGAATSESAFLPLPLTDVSRHSSPTMAAKSSGGTAAAAAAMGEVKWGALMMEDVTRGMAKVQDCADTNERYLLAVRQGMMTSDLEVVQGYLEELYSRWAITGVPLSQSKLESVWQPVVKPVELPILKALYPAQGITCFTELVHYVTRVAEFSGCSLQALAERLDATYPYDLLDELRILRRCEEATEIFREHAVHLAALLEWLKDEGDSTQYHPDHLSVLLEREFGLCAAEAVEVARYARRESGDVVSRDDLEWLLLFAAPYVDPSPFAAHLDKVARLLETCTPFLQQLARAASAASQATTK</sequence>
<dbReference type="InterPro" id="IPR000488">
    <property type="entry name" value="Death_dom"/>
</dbReference>
<accession>A0AAW0F0D2</accession>
<keyword evidence="1" id="KW-0175">Coiled coil</keyword>
<evidence type="ECO:0000313" key="3">
    <source>
        <dbReference type="EMBL" id="KAK7199663.1"/>
    </source>
</evidence>
<evidence type="ECO:0000259" key="2">
    <source>
        <dbReference type="PROSITE" id="PS50017"/>
    </source>
</evidence>
<keyword evidence="4" id="KW-1185">Reference proteome</keyword>
<feature type="domain" description="Death" evidence="2">
    <location>
        <begin position="199"/>
        <end position="264"/>
    </location>
</feature>
<evidence type="ECO:0000256" key="1">
    <source>
        <dbReference type="SAM" id="Coils"/>
    </source>
</evidence>
<protein>
    <recommendedName>
        <fullName evidence="2">Death domain-containing protein</fullName>
    </recommendedName>
</protein>
<dbReference type="AlphaFoldDB" id="A0AAW0F0D2"/>
<dbReference type="Proteomes" id="UP001430356">
    <property type="component" value="Unassembled WGS sequence"/>
</dbReference>